<feature type="repeat" description="TPR" evidence="3">
    <location>
        <begin position="744"/>
        <end position="777"/>
    </location>
</feature>
<proteinExistence type="predicted"/>
<organism evidence="7 8">
    <name type="scientific">Amycolatopsis pithecellobii</name>
    <dbReference type="NCBI Taxonomy" id="664692"/>
    <lineage>
        <taxon>Bacteria</taxon>
        <taxon>Bacillati</taxon>
        <taxon>Actinomycetota</taxon>
        <taxon>Actinomycetes</taxon>
        <taxon>Pseudonocardiales</taxon>
        <taxon>Pseudonocardiaceae</taxon>
        <taxon>Amycolatopsis</taxon>
    </lineage>
</organism>
<dbReference type="InterPro" id="IPR005158">
    <property type="entry name" value="BTAD"/>
</dbReference>
<dbReference type="InterPro" id="IPR051677">
    <property type="entry name" value="AfsR-DnrI-RedD_regulator"/>
</dbReference>
<dbReference type="InterPro" id="IPR027417">
    <property type="entry name" value="P-loop_NTPase"/>
</dbReference>
<feature type="region of interest" description="Disordered" evidence="4">
    <location>
        <begin position="992"/>
        <end position="1021"/>
    </location>
</feature>
<dbReference type="Pfam" id="PF03704">
    <property type="entry name" value="BTAD"/>
    <property type="match status" value="1"/>
</dbReference>
<evidence type="ECO:0000313" key="7">
    <source>
        <dbReference type="EMBL" id="MTD57520.1"/>
    </source>
</evidence>
<feature type="domain" description="AAA+ ATPase" evidence="5">
    <location>
        <begin position="327"/>
        <end position="482"/>
    </location>
</feature>
<dbReference type="SMART" id="SM00028">
    <property type="entry name" value="TPR"/>
    <property type="match status" value="5"/>
</dbReference>
<dbReference type="InterPro" id="IPR011990">
    <property type="entry name" value="TPR-like_helical_dom_sf"/>
</dbReference>
<dbReference type="SMART" id="SM00382">
    <property type="entry name" value="AAA"/>
    <property type="match status" value="1"/>
</dbReference>
<dbReference type="EMBL" id="WMBA01000049">
    <property type="protein sequence ID" value="MTD57520.1"/>
    <property type="molecule type" value="Genomic_DNA"/>
</dbReference>
<gene>
    <name evidence="7" type="ORF">GKO32_26620</name>
</gene>
<dbReference type="Proteomes" id="UP000440096">
    <property type="component" value="Unassembled WGS sequence"/>
</dbReference>
<evidence type="ECO:0000259" key="5">
    <source>
        <dbReference type="SMART" id="SM00382"/>
    </source>
</evidence>
<accession>A0A6N7Z842</accession>
<protein>
    <submittedName>
        <fullName evidence="7">Tetratricopeptide repeat protein</fullName>
    </submittedName>
</protein>
<dbReference type="GO" id="GO:0043531">
    <property type="term" value="F:ADP binding"/>
    <property type="evidence" value="ECO:0007669"/>
    <property type="project" value="InterPro"/>
</dbReference>
<evidence type="ECO:0000313" key="8">
    <source>
        <dbReference type="Proteomes" id="UP000440096"/>
    </source>
</evidence>
<dbReference type="SMART" id="SM01043">
    <property type="entry name" value="BTAD"/>
    <property type="match status" value="1"/>
</dbReference>
<dbReference type="PROSITE" id="PS50005">
    <property type="entry name" value="TPR"/>
    <property type="match status" value="2"/>
</dbReference>
<dbReference type="Gene3D" id="3.40.50.300">
    <property type="entry name" value="P-loop containing nucleotide triphosphate hydrolases"/>
    <property type="match status" value="1"/>
</dbReference>
<dbReference type="SUPFAM" id="SSF52540">
    <property type="entry name" value="P-loop containing nucleoside triphosphate hydrolases"/>
    <property type="match status" value="1"/>
</dbReference>
<dbReference type="PRINTS" id="PR00364">
    <property type="entry name" value="DISEASERSIST"/>
</dbReference>
<evidence type="ECO:0000256" key="1">
    <source>
        <dbReference type="ARBA" id="ARBA00023015"/>
    </source>
</evidence>
<dbReference type="PANTHER" id="PTHR35807">
    <property type="entry name" value="TRANSCRIPTIONAL REGULATOR REDD-RELATED"/>
    <property type="match status" value="1"/>
</dbReference>
<dbReference type="SUPFAM" id="SSF48452">
    <property type="entry name" value="TPR-like"/>
    <property type="match status" value="3"/>
</dbReference>
<comment type="caution">
    <text evidence="7">The sequence shown here is derived from an EMBL/GenBank/DDBJ whole genome shotgun (WGS) entry which is preliminary data.</text>
</comment>
<name>A0A6N7Z842_9PSEU</name>
<dbReference type="PANTHER" id="PTHR35807:SF1">
    <property type="entry name" value="TRANSCRIPTIONAL REGULATOR REDD"/>
    <property type="match status" value="1"/>
</dbReference>
<dbReference type="InterPro" id="IPR019734">
    <property type="entry name" value="TPR_rpt"/>
</dbReference>
<dbReference type="Pfam" id="PF13424">
    <property type="entry name" value="TPR_12"/>
    <property type="match status" value="1"/>
</dbReference>
<evidence type="ECO:0000256" key="2">
    <source>
        <dbReference type="ARBA" id="ARBA00023163"/>
    </source>
</evidence>
<evidence type="ECO:0000256" key="3">
    <source>
        <dbReference type="PROSITE-ProRule" id="PRU00339"/>
    </source>
</evidence>
<reference evidence="7 8" key="1">
    <citation type="submission" date="2019-11" db="EMBL/GenBank/DDBJ databases">
        <title>Draft genome of Amycolatopsis RM579.</title>
        <authorList>
            <person name="Duangmal K."/>
            <person name="Mingma R."/>
        </authorList>
    </citation>
    <scope>NUCLEOTIDE SEQUENCE [LARGE SCALE GENOMIC DNA]</scope>
    <source>
        <strain evidence="7 8">RM579</strain>
    </source>
</reference>
<evidence type="ECO:0000256" key="4">
    <source>
        <dbReference type="SAM" id="MobiDB-lite"/>
    </source>
</evidence>
<dbReference type="OrthoDB" id="3661636at2"/>
<keyword evidence="8" id="KW-1185">Reference proteome</keyword>
<sequence>MLGFRFRPILAWCVAFWRKPPGEVSPVRTRFEFGILGSTIVHPHGNPLVQADVPRKFRQVLAALLAQPNRRLSFAQLVEWVWTEDEQPPADRKTTGHTYRHRISRLLADAGAVGRLSTVNGGLRVDTDESQIDYYVFRNLLSQARNCRDEKDHECAVDLAEEALGLWRDQPLLDLDTSPARNWRQAVLAEEWLPANLFLLDEQIALGRFDAALARHGEISRRHGFDPRLIRRQLRILHSLSRHSEATDTYLASYRKLRGDGQDAEAQELRHFHDELQRRFESGHPAEPVRIVAGPRLLPPDVAGFIGRADLLRMLDEHTGVAAGRLRASVVVLAGIGGIGKTTLAVRWARRASNRLSAGVLFADLHGFSQLRRLEPGDVVDDFLAQLGYPVEHIVGPAGRAEKLRALLEAGPKLIVLDNVQNSAHVRALLPLFGDCAVVITSRHRLTELAVRHGIPSWTVGPLGAAHGIELLSDRIGARASEVPETLRVLVELCHGLPLALTLVAERIASRPAVPVPALVTQLRDSELLLAIGQDGDSPDGSLNAVFSLSYQALSVEAGRLFRLLGLHPGAEFGVGVAAALAGEGLPATRQHLDELVGAQLMEQAGDVDRFRVHDLVLAFAAGLADGDPEADQAVSRMLDFYLGTALDAHRVAFPHIGLPPVPAEIRGMTIAGNEEADAWYLRERSNLGAIIHSAWIGRTRYGWALPHVAARFMDRFGFYADLVSALTVTAEMLAAQRNPEAVASTLNDLGFFQLTLGDTEPAARNFERALKILAEVDAPTGILTVRINLAATERKRGDRAAATAIYRECLTMARAQGDVVREAKVEHYLGETAAEERRYDVAVGHFERALELREALADTAGQVSTLAERCQIAGARGQYRVADEFAARASVLLATVQDVSAAIRLHTVVAELNLSRRRYADAVESAGLALQLTKQTGLSAAEASALDLLGRAYAAAGEPEQARAVWLLAADIFRRRGRQWQADRLTRRVESLPAAPPIPGARPADITQPGVSLDETPDLL</sequence>
<dbReference type="AlphaFoldDB" id="A0A6N7Z842"/>
<dbReference type="Gene3D" id="1.25.40.10">
    <property type="entry name" value="Tetratricopeptide repeat domain"/>
    <property type="match status" value="3"/>
</dbReference>
<keyword evidence="1" id="KW-0805">Transcription regulation</keyword>
<feature type="domain" description="Bacterial transcriptional activator" evidence="6">
    <location>
        <begin position="132"/>
        <end position="277"/>
    </location>
</feature>
<dbReference type="InterPro" id="IPR036388">
    <property type="entry name" value="WH-like_DNA-bd_sf"/>
</dbReference>
<evidence type="ECO:0000259" key="6">
    <source>
        <dbReference type="SMART" id="SM01043"/>
    </source>
</evidence>
<dbReference type="Gene3D" id="1.10.10.10">
    <property type="entry name" value="Winged helix-like DNA-binding domain superfamily/Winged helix DNA-binding domain"/>
    <property type="match status" value="1"/>
</dbReference>
<keyword evidence="2" id="KW-0804">Transcription</keyword>
<dbReference type="GO" id="GO:0003677">
    <property type="term" value="F:DNA binding"/>
    <property type="evidence" value="ECO:0007669"/>
    <property type="project" value="TreeGrafter"/>
</dbReference>
<dbReference type="InterPro" id="IPR003593">
    <property type="entry name" value="AAA+_ATPase"/>
</dbReference>
<feature type="repeat" description="TPR" evidence="3">
    <location>
        <begin position="824"/>
        <end position="857"/>
    </location>
</feature>
<keyword evidence="3" id="KW-0802">TPR repeat</keyword>
<dbReference type="GO" id="GO:0006355">
    <property type="term" value="P:regulation of DNA-templated transcription"/>
    <property type="evidence" value="ECO:0007669"/>
    <property type="project" value="TreeGrafter"/>
</dbReference>